<keyword evidence="3" id="KW-1185">Reference proteome</keyword>
<proteinExistence type="predicted"/>
<feature type="region of interest" description="Disordered" evidence="1">
    <location>
        <begin position="356"/>
        <end position="444"/>
    </location>
</feature>
<dbReference type="GO" id="GO:0006355">
    <property type="term" value="P:regulation of DNA-templated transcription"/>
    <property type="evidence" value="ECO:0007669"/>
    <property type="project" value="InterPro"/>
</dbReference>
<dbReference type="InterPro" id="IPR012479">
    <property type="entry name" value="SAP30BP"/>
</dbReference>
<dbReference type="OrthoDB" id="1714508at2759"/>
<dbReference type="Pfam" id="PF07818">
    <property type="entry name" value="HCNGP"/>
    <property type="match status" value="1"/>
</dbReference>
<feature type="compositionally biased region" description="Basic and acidic residues" evidence="1">
    <location>
        <begin position="162"/>
        <end position="180"/>
    </location>
</feature>
<evidence type="ECO:0000256" key="1">
    <source>
        <dbReference type="SAM" id="MobiDB-lite"/>
    </source>
</evidence>
<dbReference type="Proteomes" id="UP000789739">
    <property type="component" value="Unassembled WGS sequence"/>
</dbReference>
<feature type="region of interest" description="Disordered" evidence="1">
    <location>
        <begin position="122"/>
        <end position="184"/>
    </location>
</feature>
<dbReference type="PANTHER" id="PTHR13464">
    <property type="entry name" value="TRANSCRIPTIONAL REGULATOR PROTEIN HCNGP"/>
    <property type="match status" value="1"/>
</dbReference>
<feature type="compositionally biased region" description="Polar residues" evidence="1">
    <location>
        <begin position="137"/>
        <end position="159"/>
    </location>
</feature>
<dbReference type="GO" id="GO:0005634">
    <property type="term" value="C:nucleus"/>
    <property type="evidence" value="ECO:0007669"/>
    <property type="project" value="TreeGrafter"/>
</dbReference>
<accession>A0A9N9GXY5</accession>
<comment type="caution">
    <text evidence="2">The sequence shown here is derived from an EMBL/GenBank/DDBJ whole genome shotgun (WGS) entry which is preliminary data.</text>
</comment>
<sequence length="444" mass="50239">MSSLLGLNYYDEEEEEEQQSNHATDDTEQMILDKIEVVKADHADENEEVQSQKNVVWFLACVSVKELLFSFGTVFLVDRDYKFERNFESISLKSTSPTVLLSQKNLPPAPTDFSTLIRRRQNHAGQTKAHYRHHNSADQPRNETTSRTPSPRAQNSPSMSIDGRRGEGVSESPHVRHGDGDVSPEITTFVQAMQIDEVEYEAKKEVLLKKLLRPKSIEGLENWGIPAEPDTECDAELQNKIVQYRQLKDKGILFNENLLKNKAFRNPHIYEKLVEFVELDETGSNFDKSVFDPYGFPPESYAEKLAETQKRVVDERTMAQQQQHRNQIQFVGAAAVANASVSRARHVMQSLAARVEKNASSSGSSVSTAISANIKSTSGKKRSSKWDVPASEVSQQSSEKRHDRHSHDGKRRGSKWDVPATHVSSSSRSSDRRHDSRDSKRTRD</sequence>
<feature type="compositionally biased region" description="Basic and acidic residues" evidence="1">
    <location>
        <begin position="429"/>
        <end position="444"/>
    </location>
</feature>
<reference evidence="2" key="1">
    <citation type="submission" date="2021-06" db="EMBL/GenBank/DDBJ databases">
        <authorList>
            <person name="Kallberg Y."/>
            <person name="Tangrot J."/>
            <person name="Rosling A."/>
        </authorList>
    </citation>
    <scope>NUCLEOTIDE SEQUENCE</scope>
    <source>
        <strain evidence="2">BR232B</strain>
    </source>
</reference>
<organism evidence="2 3">
    <name type="scientific">Paraglomus brasilianum</name>
    <dbReference type="NCBI Taxonomy" id="144538"/>
    <lineage>
        <taxon>Eukaryota</taxon>
        <taxon>Fungi</taxon>
        <taxon>Fungi incertae sedis</taxon>
        <taxon>Mucoromycota</taxon>
        <taxon>Glomeromycotina</taxon>
        <taxon>Glomeromycetes</taxon>
        <taxon>Paraglomerales</taxon>
        <taxon>Paraglomeraceae</taxon>
        <taxon>Paraglomus</taxon>
    </lineage>
</organism>
<feature type="compositionally biased region" description="Low complexity" evidence="1">
    <location>
        <begin position="359"/>
        <end position="372"/>
    </location>
</feature>
<protein>
    <submittedName>
        <fullName evidence="2">11197_t:CDS:1</fullName>
    </submittedName>
</protein>
<name>A0A9N9GXY5_9GLOM</name>
<dbReference type="PANTHER" id="PTHR13464:SF0">
    <property type="entry name" value="SAP30-BINDING PROTEIN"/>
    <property type="match status" value="1"/>
</dbReference>
<dbReference type="EMBL" id="CAJVPI010002003">
    <property type="protein sequence ID" value="CAG8633258.1"/>
    <property type="molecule type" value="Genomic_DNA"/>
</dbReference>
<evidence type="ECO:0000313" key="2">
    <source>
        <dbReference type="EMBL" id="CAG8633258.1"/>
    </source>
</evidence>
<evidence type="ECO:0000313" key="3">
    <source>
        <dbReference type="Proteomes" id="UP000789739"/>
    </source>
</evidence>
<feature type="compositionally biased region" description="Basic residues" evidence="1">
    <location>
        <begin position="402"/>
        <end position="413"/>
    </location>
</feature>
<gene>
    <name evidence="2" type="ORF">PBRASI_LOCUS9367</name>
</gene>
<dbReference type="AlphaFoldDB" id="A0A9N9GXY5"/>
<feature type="region of interest" description="Disordered" evidence="1">
    <location>
        <begin position="1"/>
        <end position="26"/>
    </location>
</feature>